<dbReference type="GO" id="GO:0003954">
    <property type="term" value="F:NADH dehydrogenase activity"/>
    <property type="evidence" value="ECO:0007669"/>
    <property type="project" value="TreeGrafter"/>
</dbReference>
<name>A0A562VM72_9BACT</name>
<protein>
    <submittedName>
        <fullName evidence="9">NADH dehydrogenase subunit L</fullName>
    </submittedName>
</protein>
<dbReference type="OrthoDB" id="9805769at2"/>
<dbReference type="PRINTS" id="PR01434">
    <property type="entry name" value="NADHDHGNASE5"/>
</dbReference>
<dbReference type="InterPro" id="IPR003945">
    <property type="entry name" value="NU5C-like"/>
</dbReference>
<dbReference type="Gene3D" id="1.20.5.2700">
    <property type="match status" value="1"/>
</dbReference>
<feature type="transmembrane region" description="Helical" evidence="6">
    <location>
        <begin position="200"/>
        <end position="222"/>
    </location>
</feature>
<proteinExistence type="predicted"/>
<comment type="subcellular location">
    <subcellularLocation>
        <location evidence="1">Endomembrane system</location>
        <topology evidence="1">Multi-pass membrane protein</topology>
    </subcellularLocation>
    <subcellularLocation>
        <location evidence="5">Membrane</location>
        <topology evidence="5">Multi-pass membrane protein</topology>
    </subcellularLocation>
</comment>
<feature type="transmembrane region" description="Helical" evidence="6">
    <location>
        <begin position="33"/>
        <end position="54"/>
    </location>
</feature>
<feature type="transmembrane region" description="Helical" evidence="6">
    <location>
        <begin position="301"/>
        <end position="323"/>
    </location>
</feature>
<dbReference type="Proteomes" id="UP000319449">
    <property type="component" value="Unassembled WGS sequence"/>
</dbReference>
<feature type="transmembrane region" description="Helical" evidence="6">
    <location>
        <begin position="525"/>
        <end position="542"/>
    </location>
</feature>
<feature type="domain" description="NADH-Ubiquinone oxidoreductase (complex I) chain 5 N-terminal" evidence="8">
    <location>
        <begin position="64"/>
        <end position="114"/>
    </location>
</feature>
<reference evidence="9 10" key="1">
    <citation type="submission" date="2019-07" db="EMBL/GenBank/DDBJ databases">
        <title>Genomic Encyclopedia of Archaeal and Bacterial Type Strains, Phase II (KMG-II): from individual species to whole genera.</title>
        <authorList>
            <person name="Goeker M."/>
        </authorList>
    </citation>
    <scope>NUCLEOTIDE SEQUENCE [LARGE SCALE GENOMIC DNA]</scope>
    <source>
        <strain evidence="9 10">ATCC BAA-1139</strain>
    </source>
</reference>
<keyword evidence="3 6" id="KW-1133">Transmembrane helix</keyword>
<dbReference type="GO" id="GO:0008137">
    <property type="term" value="F:NADH dehydrogenase (ubiquinone) activity"/>
    <property type="evidence" value="ECO:0007669"/>
    <property type="project" value="InterPro"/>
</dbReference>
<feature type="transmembrane region" description="Helical" evidence="6">
    <location>
        <begin position="410"/>
        <end position="433"/>
    </location>
</feature>
<dbReference type="NCBIfam" id="NF005141">
    <property type="entry name" value="PRK06590.1"/>
    <property type="match status" value="1"/>
</dbReference>
<dbReference type="NCBIfam" id="TIGR01974">
    <property type="entry name" value="NDH_I_L"/>
    <property type="match status" value="1"/>
</dbReference>
<keyword evidence="2 5" id="KW-0812">Transmembrane</keyword>
<feature type="domain" description="NADH:quinone oxidoreductase/Mrp antiporter transmembrane" evidence="7">
    <location>
        <begin position="130"/>
        <end position="405"/>
    </location>
</feature>
<feature type="transmembrane region" description="Helical" evidence="6">
    <location>
        <begin position="631"/>
        <end position="652"/>
    </location>
</feature>
<feature type="transmembrane region" description="Helical" evidence="6">
    <location>
        <begin position="176"/>
        <end position="194"/>
    </location>
</feature>
<evidence type="ECO:0000259" key="8">
    <source>
        <dbReference type="Pfam" id="PF00662"/>
    </source>
</evidence>
<dbReference type="GO" id="GO:0042773">
    <property type="term" value="P:ATP synthesis coupled electron transport"/>
    <property type="evidence" value="ECO:0007669"/>
    <property type="project" value="InterPro"/>
</dbReference>
<dbReference type="GO" id="GO:0015990">
    <property type="term" value="P:electron transport coupled proton transport"/>
    <property type="evidence" value="ECO:0007669"/>
    <property type="project" value="TreeGrafter"/>
</dbReference>
<evidence type="ECO:0000313" key="9">
    <source>
        <dbReference type="EMBL" id="TWJ18881.1"/>
    </source>
</evidence>
<accession>A0A562VM72</accession>
<feature type="transmembrane region" description="Helical" evidence="6">
    <location>
        <begin position="135"/>
        <end position="155"/>
    </location>
</feature>
<evidence type="ECO:0000256" key="3">
    <source>
        <dbReference type="ARBA" id="ARBA00022989"/>
    </source>
</evidence>
<evidence type="ECO:0000256" key="1">
    <source>
        <dbReference type="ARBA" id="ARBA00004127"/>
    </source>
</evidence>
<dbReference type="Pfam" id="PF00662">
    <property type="entry name" value="Proton_antipo_N"/>
    <property type="match status" value="1"/>
</dbReference>
<evidence type="ECO:0000256" key="5">
    <source>
        <dbReference type="RuleBase" id="RU000320"/>
    </source>
</evidence>
<comment type="caution">
    <text evidence="9">The sequence shown here is derived from an EMBL/GenBank/DDBJ whole genome shotgun (WGS) entry which is preliminary data.</text>
</comment>
<sequence length="653" mass="70021">MKPYLTLILLLPLLGATINSLVGRLLPRRVVETIACGTVWGSFAAAAGAFALYRTPVTVELASWLSVFDFKAPLTLYLDPLSLSLTVMITFVCGLIHLYSVAYMADDPGYVRFFALLNLFVCAMLVLVLAENLPLLYLGWEGVGFCSYALIGFWYKDTKNADAGRKAFITTRIGDTALGIAIIWLFQLFGTVSITELNTMGFLIPAGVVTTLGILFLIGAMGKSAQVPLMVWLPDAMAGPTPVSALIHAATMVTAGVYLLARMLPFIGGSATALAAIAITGGVTAFFGASCALAQRDLKRVLAYSTISQIGYMILGVGAGAVTAATFHLLIHAFFKALLFLGAGCIITALHHEQDIFRMGGVRRSMPGTFWPFLAGTFCLAGVPLTGGFFSKDSILAAVWERGGALYGGLYLLGLATAYITALYSFRLLYLVFAGEPHTPPFEKGGPGGISDAAHKQIPLDPPFPKGEALFQLPRLMELTLLPLALLGLGGGLLNLPEFLGHSVLTDLLAPVTGPPHHAKAGTELLLQGAATIACLAGFLVARTRYAGAARQTRISEAEQEPTGLTAFLLYGWYVDRLYRTLIIRPYERLAGILWQTVDEGIIDDSLDRFADLLGRTGQWLGRWTSGRVSVYLLSLAAGAALVMGYLVWVLFR</sequence>
<gene>
    <name evidence="9" type="ORF">JN12_02332</name>
</gene>
<feature type="transmembrane region" description="Helical" evidence="6">
    <location>
        <begin position="273"/>
        <end position="294"/>
    </location>
</feature>
<dbReference type="GO" id="GO:0012505">
    <property type="term" value="C:endomembrane system"/>
    <property type="evidence" value="ECO:0007669"/>
    <property type="project" value="UniProtKB-SubCell"/>
</dbReference>
<feature type="transmembrane region" description="Helical" evidence="6">
    <location>
        <begin position="481"/>
        <end position="505"/>
    </location>
</feature>
<dbReference type="RefSeq" id="WP_145022911.1">
    <property type="nucleotide sequence ID" value="NZ_VLLN01000013.1"/>
</dbReference>
<dbReference type="InterPro" id="IPR001750">
    <property type="entry name" value="ND/Mrp_TM"/>
</dbReference>
<dbReference type="InterPro" id="IPR001516">
    <property type="entry name" value="Proton_antipo_N"/>
</dbReference>
<organism evidence="9 10">
    <name type="scientific">Geobacter argillaceus</name>
    <dbReference type="NCBI Taxonomy" id="345631"/>
    <lineage>
        <taxon>Bacteria</taxon>
        <taxon>Pseudomonadati</taxon>
        <taxon>Thermodesulfobacteriota</taxon>
        <taxon>Desulfuromonadia</taxon>
        <taxon>Geobacterales</taxon>
        <taxon>Geobacteraceae</taxon>
        <taxon>Geobacter</taxon>
    </lineage>
</organism>
<dbReference type="PRINTS" id="PR01435">
    <property type="entry name" value="NPOXDRDTASE5"/>
</dbReference>
<keyword evidence="10" id="KW-1185">Reference proteome</keyword>
<feature type="transmembrane region" description="Helical" evidence="6">
    <location>
        <begin position="6"/>
        <end position="26"/>
    </location>
</feature>
<feature type="transmembrane region" description="Helical" evidence="6">
    <location>
        <begin position="74"/>
        <end position="98"/>
    </location>
</feature>
<dbReference type="AlphaFoldDB" id="A0A562VM72"/>
<dbReference type="PANTHER" id="PTHR42829:SF2">
    <property type="entry name" value="NADH-UBIQUINONE OXIDOREDUCTASE CHAIN 5"/>
    <property type="match status" value="1"/>
</dbReference>
<dbReference type="GO" id="GO:0016020">
    <property type="term" value="C:membrane"/>
    <property type="evidence" value="ECO:0007669"/>
    <property type="project" value="UniProtKB-SubCell"/>
</dbReference>
<dbReference type="EMBL" id="VLLN01000013">
    <property type="protein sequence ID" value="TWJ18881.1"/>
    <property type="molecule type" value="Genomic_DNA"/>
</dbReference>
<evidence type="ECO:0000256" key="4">
    <source>
        <dbReference type="ARBA" id="ARBA00023136"/>
    </source>
</evidence>
<evidence type="ECO:0000256" key="2">
    <source>
        <dbReference type="ARBA" id="ARBA00022692"/>
    </source>
</evidence>
<dbReference type="PANTHER" id="PTHR42829">
    <property type="entry name" value="NADH-UBIQUINONE OXIDOREDUCTASE CHAIN 5"/>
    <property type="match status" value="1"/>
</dbReference>
<feature type="transmembrane region" description="Helical" evidence="6">
    <location>
        <begin position="329"/>
        <end position="350"/>
    </location>
</feature>
<feature type="transmembrane region" description="Helical" evidence="6">
    <location>
        <begin position="370"/>
        <end position="390"/>
    </location>
</feature>
<evidence type="ECO:0000259" key="7">
    <source>
        <dbReference type="Pfam" id="PF00361"/>
    </source>
</evidence>
<evidence type="ECO:0000313" key="10">
    <source>
        <dbReference type="Proteomes" id="UP000319449"/>
    </source>
</evidence>
<dbReference type="Pfam" id="PF00361">
    <property type="entry name" value="Proton_antipo_M"/>
    <property type="match status" value="1"/>
</dbReference>
<dbReference type="InterPro" id="IPR018393">
    <property type="entry name" value="NADHpl_OxRdtase_5_subgr"/>
</dbReference>
<evidence type="ECO:0000256" key="6">
    <source>
        <dbReference type="SAM" id="Phobius"/>
    </source>
</evidence>
<feature type="transmembrane region" description="Helical" evidence="6">
    <location>
        <begin position="110"/>
        <end position="129"/>
    </location>
</feature>
<keyword evidence="4 6" id="KW-0472">Membrane</keyword>